<sequence length="304" mass="32636">LPPVPAQLVERLAEARGDDAPVLLHELPVVAVPREELLGPLDHRLVQAQGVSRVVHLVERVPLLPVLVPHPRLPLLLPELADVHLGVRVGVPEDVLDAPPGRAAVPPRPRAGRRRDAPQRRAHVVRVGEERVRRVALVVPVLLPLELAELLPLVHQRLGDDRAAARADRVPVPPVEDERRLVGVAAVPAALVLGLAALARETGRRGHRDLVGVVLEPRRGLRAVGAEAQDDRVVDPFADGGELVVGDLGAEEVGDPAGRGGEDVHLGAFRLFCDCEFPVSTRRGQISLSTKGVPRTPKVPITIP</sequence>
<evidence type="ECO:0000313" key="2">
    <source>
        <dbReference type="EMBL" id="EJK70873.1"/>
    </source>
</evidence>
<reference evidence="2 3" key="1">
    <citation type="journal article" date="2012" name="Genome Biol.">
        <title>Genome and low-iron response of an oceanic diatom adapted to chronic iron limitation.</title>
        <authorList>
            <person name="Lommer M."/>
            <person name="Specht M."/>
            <person name="Roy A.S."/>
            <person name="Kraemer L."/>
            <person name="Andreson R."/>
            <person name="Gutowska M.A."/>
            <person name="Wolf J."/>
            <person name="Bergner S.V."/>
            <person name="Schilhabel M.B."/>
            <person name="Klostermeier U.C."/>
            <person name="Beiko R.G."/>
            <person name="Rosenstiel P."/>
            <person name="Hippler M."/>
            <person name="Laroche J."/>
        </authorList>
    </citation>
    <scope>NUCLEOTIDE SEQUENCE [LARGE SCALE GENOMIC DNA]</scope>
    <source>
        <strain evidence="2 3">CCMP1005</strain>
    </source>
</reference>
<evidence type="ECO:0000256" key="1">
    <source>
        <dbReference type="SAM" id="MobiDB-lite"/>
    </source>
</evidence>
<proteinExistence type="predicted"/>
<protein>
    <submittedName>
        <fullName evidence="2">Uncharacterized protein</fullName>
    </submittedName>
</protein>
<comment type="caution">
    <text evidence="2">The sequence shown here is derived from an EMBL/GenBank/DDBJ whole genome shotgun (WGS) entry which is preliminary data.</text>
</comment>
<dbReference type="AlphaFoldDB" id="K0SWT0"/>
<keyword evidence="3" id="KW-1185">Reference proteome</keyword>
<accession>K0SWT0</accession>
<gene>
    <name evidence="2" type="ORF">THAOC_07734</name>
</gene>
<dbReference type="Proteomes" id="UP000266841">
    <property type="component" value="Unassembled WGS sequence"/>
</dbReference>
<dbReference type="EMBL" id="AGNL01007943">
    <property type="protein sequence ID" value="EJK70873.1"/>
    <property type="molecule type" value="Genomic_DNA"/>
</dbReference>
<feature type="region of interest" description="Disordered" evidence="1">
    <location>
        <begin position="98"/>
        <end position="120"/>
    </location>
</feature>
<name>K0SWT0_THAOC</name>
<feature type="non-terminal residue" evidence="2">
    <location>
        <position position="1"/>
    </location>
</feature>
<organism evidence="2 3">
    <name type="scientific">Thalassiosira oceanica</name>
    <name type="common">Marine diatom</name>
    <dbReference type="NCBI Taxonomy" id="159749"/>
    <lineage>
        <taxon>Eukaryota</taxon>
        <taxon>Sar</taxon>
        <taxon>Stramenopiles</taxon>
        <taxon>Ochrophyta</taxon>
        <taxon>Bacillariophyta</taxon>
        <taxon>Coscinodiscophyceae</taxon>
        <taxon>Thalassiosirophycidae</taxon>
        <taxon>Thalassiosirales</taxon>
        <taxon>Thalassiosiraceae</taxon>
        <taxon>Thalassiosira</taxon>
    </lineage>
</organism>
<evidence type="ECO:0000313" key="3">
    <source>
        <dbReference type="Proteomes" id="UP000266841"/>
    </source>
</evidence>